<dbReference type="PANTHER" id="PTHR30619:SF1">
    <property type="entry name" value="RECOMBINATION PROTEIN 2"/>
    <property type="match status" value="1"/>
</dbReference>
<proteinExistence type="predicted"/>
<evidence type="ECO:0000256" key="1">
    <source>
        <dbReference type="SAM" id="MobiDB-lite"/>
    </source>
</evidence>
<gene>
    <name evidence="2" type="ORF">EJ04DRAFT_86896</name>
</gene>
<evidence type="ECO:0008006" key="4">
    <source>
        <dbReference type="Google" id="ProtNLM"/>
    </source>
</evidence>
<organism evidence="2 3">
    <name type="scientific">Polyplosphaeria fusca</name>
    <dbReference type="NCBI Taxonomy" id="682080"/>
    <lineage>
        <taxon>Eukaryota</taxon>
        <taxon>Fungi</taxon>
        <taxon>Dikarya</taxon>
        <taxon>Ascomycota</taxon>
        <taxon>Pezizomycotina</taxon>
        <taxon>Dothideomycetes</taxon>
        <taxon>Pleosporomycetidae</taxon>
        <taxon>Pleosporales</taxon>
        <taxon>Tetraplosphaeriaceae</taxon>
        <taxon>Polyplosphaeria</taxon>
    </lineage>
</organism>
<sequence length="980" mass="108048">METKVHSFHVNIDVGDCAIHLLVDQAAKPRPQIRKAVLIDGGKASKVQAIKNVIAEIEARYQVPVGDANLKFDSVIMTHWDIDHWEGVMELLAEDFRARLANHPDYKAAINKSFVQFQKLILDKSGTAYSDADFVAKYNVISKSKTKQKTLNYYNGLLDPSAREDCDHVKKLGSSLAFQSRYLRYSNRVPLAPVLQTGDAAFNLTVDDCLTKFYVPYMVEAKIGWVGPFHSTMYLERDGKIGGGGGGDGDGDDEDIKPQPKKRARKTKTDDAGTSKPPPVAKPPLKIAVFRCNQDNSYKTAGRNFISITAPIKYDLGIPWPVEGSSRQASKKDREKVWRFNLAGELFDRAKEYLGAEVFMGGPFADKTLQSTIKNPAALLKAHIDARMLKLGDGPRMFILASDQWIIGETPLKTPADTFAAAVARKRIAASNAPATEKESAGLAFRPRRKVIDATMLADGRRYPTRNETSHNKNSASIVCMIIEATGDNSDDGRNSFRIHHFLGGDSLWDVEGGLVAWLKNNLDRASPKNWSCKSECMKLSHHGGKESTQVNLLGELAPNFIVGSIPEGGDYCHPHGETLAYLDAAIAALRSEDRKLVGRQPAGKKYTWTDRYSPLLLTNYPAWFSKDFKPIYSLDTFISTTKEEVDRQFQTDLTKMYAMSGTNPNIFTMFVALYSNTTRAAVDGRGTADVNKKDEDLIESTRRRKYLGSLIETRWAEISSQPSTLKPLAWVMQFGIGPAPEPQHGAILQDRKWYMLKDHPPAKQEAIIALPMPASAKDIDPSKSVKVVNAVAPMDVVRTKPVRPPRSRALWARIGEVPGDLEGDEPPVPTKAASDMMMDVSDGGAKPVMLFKAEAAVGISHHVGADAGGLPATTAAPVVAFASANASRFFVYSSIYNVDSTNPNELVLDDTNLLDKFLSGLKPAYWVSALPSQNPVMHDNILGDRYIAEHRRISALSRRAVGSGGDVHILEYQRNQRQS</sequence>
<dbReference type="InterPro" id="IPR036866">
    <property type="entry name" value="RibonucZ/Hydroxyglut_hydro"/>
</dbReference>
<dbReference type="Proteomes" id="UP000799444">
    <property type="component" value="Unassembled WGS sequence"/>
</dbReference>
<dbReference type="AlphaFoldDB" id="A0A9P4R689"/>
<dbReference type="InterPro" id="IPR052159">
    <property type="entry name" value="Competence_DNA_uptake"/>
</dbReference>
<evidence type="ECO:0000313" key="3">
    <source>
        <dbReference type="Proteomes" id="UP000799444"/>
    </source>
</evidence>
<reference evidence="2" key="1">
    <citation type="journal article" date="2020" name="Stud. Mycol.">
        <title>101 Dothideomycetes genomes: a test case for predicting lifestyles and emergence of pathogens.</title>
        <authorList>
            <person name="Haridas S."/>
            <person name="Albert R."/>
            <person name="Binder M."/>
            <person name="Bloem J."/>
            <person name="Labutti K."/>
            <person name="Salamov A."/>
            <person name="Andreopoulos B."/>
            <person name="Baker S."/>
            <person name="Barry K."/>
            <person name="Bills G."/>
            <person name="Bluhm B."/>
            <person name="Cannon C."/>
            <person name="Castanera R."/>
            <person name="Culley D."/>
            <person name="Daum C."/>
            <person name="Ezra D."/>
            <person name="Gonzalez J."/>
            <person name="Henrissat B."/>
            <person name="Kuo A."/>
            <person name="Liang C."/>
            <person name="Lipzen A."/>
            <person name="Lutzoni F."/>
            <person name="Magnuson J."/>
            <person name="Mondo S."/>
            <person name="Nolan M."/>
            <person name="Ohm R."/>
            <person name="Pangilinan J."/>
            <person name="Park H.-J."/>
            <person name="Ramirez L."/>
            <person name="Alfaro M."/>
            <person name="Sun H."/>
            <person name="Tritt A."/>
            <person name="Yoshinaga Y."/>
            <person name="Zwiers L.-H."/>
            <person name="Turgeon B."/>
            <person name="Goodwin S."/>
            <person name="Spatafora J."/>
            <person name="Crous P."/>
            <person name="Grigoriev I."/>
        </authorList>
    </citation>
    <scope>NUCLEOTIDE SEQUENCE</scope>
    <source>
        <strain evidence="2">CBS 125425</strain>
    </source>
</reference>
<evidence type="ECO:0000313" key="2">
    <source>
        <dbReference type="EMBL" id="KAF2737785.1"/>
    </source>
</evidence>
<name>A0A9P4R689_9PLEO</name>
<accession>A0A9P4R689</accession>
<protein>
    <recommendedName>
        <fullName evidence="4">Metallo-beta-lactamase domain-containing protein</fullName>
    </recommendedName>
</protein>
<dbReference type="PANTHER" id="PTHR30619">
    <property type="entry name" value="DNA INTERNALIZATION/COMPETENCE PROTEIN COMEC/REC2"/>
    <property type="match status" value="1"/>
</dbReference>
<dbReference type="Gene3D" id="3.60.15.10">
    <property type="entry name" value="Ribonuclease Z/Hydroxyacylglutathione hydrolase-like"/>
    <property type="match status" value="2"/>
</dbReference>
<feature type="region of interest" description="Disordered" evidence="1">
    <location>
        <begin position="240"/>
        <end position="282"/>
    </location>
</feature>
<comment type="caution">
    <text evidence="2">The sequence shown here is derived from an EMBL/GenBank/DDBJ whole genome shotgun (WGS) entry which is preliminary data.</text>
</comment>
<dbReference type="OrthoDB" id="3946789at2759"/>
<dbReference type="EMBL" id="ML996113">
    <property type="protein sequence ID" value="KAF2737785.1"/>
    <property type="molecule type" value="Genomic_DNA"/>
</dbReference>
<keyword evidence="3" id="KW-1185">Reference proteome</keyword>
<dbReference type="SUPFAM" id="SSF56281">
    <property type="entry name" value="Metallo-hydrolase/oxidoreductase"/>
    <property type="match status" value="1"/>
</dbReference>